<gene>
    <name evidence="3" type="ORF">DICVIV_01010</name>
</gene>
<sequence>MKGLTDSIYSERISWIRMGTTIATNALLERNGERIALIITKGFKDLLYIGNQSRPKIFDFDIKIPPVLYEEVVEVDERVIPFDESCQMGEIGREEKTSFNKVIVEKEPIENDVREILKSIKSKGINMCADAYLTPKIKEYIEKFEAGFSDRLRSVRVEFMQSDGGLCNRNHPSNLYYSFCGSKAILSGPAGGVKGIASTAYDKTLKRPVIGFDMGGTSTDVDSSKHYWRNCMDLMDSSTLGVISVRSRNYFFSSIFVALVWYSNVSRYSGTLEHVMETTTAGVTIQAPQLDINTVAAGGGSMLSFSNGIFVVGPESVGAHPGPVCYRKGGSLSITDANLVLGRILPEYFPKIFGPKSNEALDSDASYTAMEKLTRHINDYLGKNENSYRKSTLLKRTRCFFRSHAHRIIYDRYRSVEYVAGIRTVLIHKYSSLLSAYGIALAEVVSEVQEPVNLVFSQDTMPIFVERFKVLSKRAEEHLIEQGFDSIHCEHFLHMRFAKTDCAIMVMSDYDSQVAYFCFLCELLNVWQAFYADYKREFGFILENREIVIDDIRVRGIASSGVKIEDCIESTSDPNSAKAVTYTRTFFEHNCGGASMFSDYYFKWQYSSRYLQ</sequence>
<proteinExistence type="predicted"/>
<dbReference type="Pfam" id="PF01968">
    <property type="entry name" value="Hydantoinase_A"/>
    <property type="match status" value="1"/>
</dbReference>
<dbReference type="GO" id="GO:0005829">
    <property type="term" value="C:cytosol"/>
    <property type="evidence" value="ECO:0007669"/>
    <property type="project" value="TreeGrafter"/>
</dbReference>
<dbReference type="GO" id="GO:0006749">
    <property type="term" value="P:glutathione metabolic process"/>
    <property type="evidence" value="ECO:0007669"/>
    <property type="project" value="TreeGrafter"/>
</dbReference>
<feature type="domain" description="Hydantoinase/oxoprolinase N-terminal" evidence="2">
    <location>
        <begin position="10"/>
        <end position="129"/>
    </location>
</feature>
<dbReference type="AlphaFoldDB" id="A0A0D8Y7I8"/>
<dbReference type="PANTHER" id="PTHR11365">
    <property type="entry name" value="5-OXOPROLINASE RELATED"/>
    <property type="match status" value="1"/>
</dbReference>
<dbReference type="InterPro" id="IPR045079">
    <property type="entry name" value="Oxoprolinase-like"/>
</dbReference>
<name>A0A0D8Y7I8_DICVI</name>
<protein>
    <submittedName>
        <fullName evidence="3">Hydantoinase/oxoprolinase</fullName>
    </submittedName>
</protein>
<dbReference type="InterPro" id="IPR002821">
    <property type="entry name" value="Hydantoinase_A"/>
</dbReference>
<reference evidence="3 4" key="1">
    <citation type="submission" date="2013-11" db="EMBL/GenBank/DDBJ databases">
        <title>Draft genome of the bovine lungworm Dictyocaulus viviparus.</title>
        <authorList>
            <person name="Mitreva M."/>
        </authorList>
    </citation>
    <scope>NUCLEOTIDE SEQUENCE [LARGE SCALE GENOMIC DNA]</scope>
    <source>
        <strain evidence="3 4">HannoverDv2000</strain>
    </source>
</reference>
<keyword evidence="4" id="KW-1185">Reference proteome</keyword>
<dbReference type="Pfam" id="PF05378">
    <property type="entry name" value="Hydant_A_N"/>
    <property type="match status" value="1"/>
</dbReference>
<dbReference type="PANTHER" id="PTHR11365:SF2">
    <property type="entry name" value="5-OXOPROLINASE"/>
    <property type="match status" value="1"/>
</dbReference>
<evidence type="ECO:0000259" key="2">
    <source>
        <dbReference type="Pfam" id="PF05378"/>
    </source>
</evidence>
<dbReference type="EMBL" id="KN716159">
    <property type="protein sequence ID" value="KJH52803.1"/>
    <property type="molecule type" value="Genomic_DNA"/>
</dbReference>
<feature type="domain" description="Hydantoinase A/oxoprolinase" evidence="1">
    <location>
        <begin position="265"/>
        <end position="380"/>
    </location>
</feature>
<dbReference type="OrthoDB" id="3643at2759"/>
<evidence type="ECO:0000259" key="1">
    <source>
        <dbReference type="Pfam" id="PF01968"/>
    </source>
</evidence>
<dbReference type="STRING" id="29172.A0A0D8Y7I8"/>
<organism evidence="3 4">
    <name type="scientific">Dictyocaulus viviparus</name>
    <name type="common">Bovine lungworm</name>
    <dbReference type="NCBI Taxonomy" id="29172"/>
    <lineage>
        <taxon>Eukaryota</taxon>
        <taxon>Metazoa</taxon>
        <taxon>Ecdysozoa</taxon>
        <taxon>Nematoda</taxon>
        <taxon>Chromadorea</taxon>
        <taxon>Rhabditida</taxon>
        <taxon>Rhabditina</taxon>
        <taxon>Rhabditomorpha</taxon>
        <taxon>Strongyloidea</taxon>
        <taxon>Metastrongylidae</taxon>
        <taxon>Dictyocaulus</taxon>
    </lineage>
</organism>
<dbReference type="GO" id="GO:0017168">
    <property type="term" value="F:5-oxoprolinase (ATP-hydrolyzing) activity"/>
    <property type="evidence" value="ECO:0007669"/>
    <property type="project" value="TreeGrafter"/>
</dbReference>
<dbReference type="Proteomes" id="UP000053766">
    <property type="component" value="Unassembled WGS sequence"/>
</dbReference>
<accession>A0A0D8Y7I8</accession>
<evidence type="ECO:0000313" key="4">
    <source>
        <dbReference type="Proteomes" id="UP000053766"/>
    </source>
</evidence>
<evidence type="ECO:0000313" key="3">
    <source>
        <dbReference type="EMBL" id="KJH52803.1"/>
    </source>
</evidence>
<reference evidence="4" key="2">
    <citation type="journal article" date="2016" name="Sci. Rep.">
        <title>Dictyocaulus viviparus genome, variome and transcriptome elucidate lungworm biology and support future intervention.</title>
        <authorList>
            <person name="McNulty S.N."/>
            <person name="Strube C."/>
            <person name="Rosa B.A."/>
            <person name="Martin J.C."/>
            <person name="Tyagi R."/>
            <person name="Choi Y.J."/>
            <person name="Wang Q."/>
            <person name="Hallsworth Pepin K."/>
            <person name="Zhang X."/>
            <person name="Ozersky P."/>
            <person name="Wilson R.K."/>
            <person name="Sternberg P.W."/>
            <person name="Gasser R.B."/>
            <person name="Mitreva M."/>
        </authorList>
    </citation>
    <scope>NUCLEOTIDE SEQUENCE [LARGE SCALE GENOMIC DNA]</scope>
    <source>
        <strain evidence="4">HannoverDv2000</strain>
    </source>
</reference>
<dbReference type="InterPro" id="IPR008040">
    <property type="entry name" value="Hydant_A_N"/>
</dbReference>